<gene>
    <name evidence="1" type="ORF">GCM10022226_13260</name>
</gene>
<dbReference type="RefSeq" id="WP_344935548.1">
    <property type="nucleotide sequence ID" value="NZ_BAAAZR010000002.1"/>
</dbReference>
<keyword evidence="2" id="KW-1185">Reference proteome</keyword>
<name>A0ABP7HLR7_9ACTN</name>
<sequence>MVVTTDLVSQDAAALYGTVLAAFNDELKRHGVAGRVVRVIRLRLRPQDYAVPRYVSPELEVRGADLQLRATVTIVPSSKDLAYCVRPVDDDLRFLFPVKEAAEALAFLVGRAQDWQASR</sequence>
<proteinExistence type="predicted"/>
<comment type="caution">
    <text evidence="1">The sequence shown here is derived from an EMBL/GenBank/DDBJ whole genome shotgun (WGS) entry which is preliminary data.</text>
</comment>
<protein>
    <recommendedName>
        <fullName evidence="3">DUF5655 domain-containing protein</fullName>
    </recommendedName>
</protein>
<evidence type="ECO:0000313" key="1">
    <source>
        <dbReference type="EMBL" id="GAA3795245.1"/>
    </source>
</evidence>
<reference evidence="2" key="1">
    <citation type="journal article" date="2019" name="Int. J. Syst. Evol. Microbiol.">
        <title>The Global Catalogue of Microorganisms (GCM) 10K type strain sequencing project: providing services to taxonomists for standard genome sequencing and annotation.</title>
        <authorList>
            <consortium name="The Broad Institute Genomics Platform"/>
            <consortium name="The Broad Institute Genome Sequencing Center for Infectious Disease"/>
            <person name="Wu L."/>
            <person name="Ma J."/>
        </authorList>
    </citation>
    <scope>NUCLEOTIDE SEQUENCE [LARGE SCALE GENOMIC DNA]</scope>
    <source>
        <strain evidence="2">JCM 16908</strain>
    </source>
</reference>
<dbReference type="Proteomes" id="UP001500888">
    <property type="component" value="Unassembled WGS sequence"/>
</dbReference>
<dbReference type="EMBL" id="BAAAZR010000002">
    <property type="protein sequence ID" value="GAA3795245.1"/>
    <property type="molecule type" value="Genomic_DNA"/>
</dbReference>
<evidence type="ECO:0008006" key="3">
    <source>
        <dbReference type="Google" id="ProtNLM"/>
    </source>
</evidence>
<accession>A0ABP7HLR7</accession>
<evidence type="ECO:0000313" key="2">
    <source>
        <dbReference type="Proteomes" id="UP001500888"/>
    </source>
</evidence>
<organism evidence="1 2">
    <name type="scientific">Sphaerisporangium flaviroseum</name>
    <dbReference type="NCBI Taxonomy" id="509199"/>
    <lineage>
        <taxon>Bacteria</taxon>
        <taxon>Bacillati</taxon>
        <taxon>Actinomycetota</taxon>
        <taxon>Actinomycetes</taxon>
        <taxon>Streptosporangiales</taxon>
        <taxon>Streptosporangiaceae</taxon>
        <taxon>Sphaerisporangium</taxon>
    </lineage>
</organism>